<dbReference type="Proteomes" id="UP000316425">
    <property type="component" value="Unassembled WGS sequence"/>
</dbReference>
<dbReference type="GO" id="GO:0016747">
    <property type="term" value="F:acyltransferase activity, transferring groups other than amino-acyl groups"/>
    <property type="evidence" value="ECO:0007669"/>
    <property type="project" value="InterPro"/>
</dbReference>
<dbReference type="PANTHER" id="PTHR43792:SF1">
    <property type="entry name" value="N-ACETYLTRANSFERASE DOMAIN-CONTAINING PROTEIN"/>
    <property type="match status" value="1"/>
</dbReference>
<dbReference type="AlphaFoldDB" id="A0A556PP56"/>
<dbReference type="Pfam" id="PF13302">
    <property type="entry name" value="Acetyltransf_3"/>
    <property type="match status" value="1"/>
</dbReference>
<accession>A0A556PP56</accession>
<dbReference type="InterPro" id="IPR000182">
    <property type="entry name" value="GNAT_dom"/>
</dbReference>
<keyword evidence="3" id="KW-1185">Reference proteome</keyword>
<dbReference type="OrthoDB" id="2352097at2"/>
<feature type="domain" description="N-acetyltransferase" evidence="1">
    <location>
        <begin position="6"/>
        <end position="132"/>
    </location>
</feature>
<organism evidence="2 3">
    <name type="scientific">Allobacillus salarius</name>
    <dbReference type="NCBI Taxonomy" id="1955272"/>
    <lineage>
        <taxon>Bacteria</taxon>
        <taxon>Bacillati</taxon>
        <taxon>Bacillota</taxon>
        <taxon>Bacilli</taxon>
        <taxon>Bacillales</taxon>
        <taxon>Bacillaceae</taxon>
        <taxon>Allobacillus</taxon>
    </lineage>
</organism>
<dbReference type="InterPro" id="IPR051531">
    <property type="entry name" value="N-acetyltransferase"/>
</dbReference>
<dbReference type="PANTHER" id="PTHR43792">
    <property type="entry name" value="GNAT FAMILY, PUTATIVE (AFU_ORTHOLOGUE AFUA_3G00765)-RELATED-RELATED"/>
    <property type="match status" value="1"/>
</dbReference>
<dbReference type="InterPro" id="IPR016181">
    <property type="entry name" value="Acyl_CoA_acyltransferase"/>
</dbReference>
<reference evidence="2 3" key="1">
    <citation type="submission" date="2019-07" db="EMBL/GenBank/DDBJ databases">
        <title>Allobacillus sp. nov. SKP isolated from shrimp paste of Euphausiacea.</title>
        <authorList>
            <person name="Kanchanasin P."/>
            <person name="Tanasupawat S."/>
            <person name="Shi W."/>
            <person name="Wu L."/>
            <person name="Ma J."/>
        </authorList>
    </citation>
    <scope>NUCLEOTIDE SEQUENCE [LARGE SCALE GENOMIC DNA]</scope>
    <source>
        <strain evidence="2 3">SKP4-8</strain>
    </source>
</reference>
<protein>
    <submittedName>
        <fullName evidence="2">GNAT family N-acetyltransferase</fullName>
    </submittedName>
</protein>
<dbReference type="Gene3D" id="3.40.630.30">
    <property type="match status" value="1"/>
</dbReference>
<comment type="caution">
    <text evidence="2">The sequence shown here is derived from an EMBL/GenBank/DDBJ whole genome shotgun (WGS) entry which is preliminary data.</text>
</comment>
<keyword evidence="2" id="KW-0808">Transferase</keyword>
<evidence type="ECO:0000313" key="3">
    <source>
        <dbReference type="Proteomes" id="UP000316425"/>
    </source>
</evidence>
<dbReference type="RefSeq" id="WP_144088176.1">
    <property type="nucleotide sequence ID" value="NZ_VMHE01000005.1"/>
</dbReference>
<sequence>MLKKRELQDAHILFPLLNDQAVKPYVREKADSLEAYYFLMNRFAQQEDNGELISRTIMDDWGSPIGAITLYDIEQRAGFMATWLGKPFFGKGYNQYAKEQFLYELFVEHDIDLVFLKVNELNARSIAAMNKIPYAAKADETFSHVYEKINQGEKRFKLFAIHKDAYLLFINEREQLVVDELEA</sequence>
<name>A0A556PP56_9BACI</name>
<gene>
    <name evidence="2" type="ORF">FPQ13_04710</name>
</gene>
<evidence type="ECO:0000259" key="1">
    <source>
        <dbReference type="Pfam" id="PF13302"/>
    </source>
</evidence>
<proteinExistence type="predicted"/>
<dbReference type="EMBL" id="VMHE01000005">
    <property type="protein sequence ID" value="TSJ66177.1"/>
    <property type="molecule type" value="Genomic_DNA"/>
</dbReference>
<dbReference type="SUPFAM" id="SSF55729">
    <property type="entry name" value="Acyl-CoA N-acyltransferases (Nat)"/>
    <property type="match status" value="1"/>
</dbReference>
<evidence type="ECO:0000313" key="2">
    <source>
        <dbReference type="EMBL" id="TSJ66177.1"/>
    </source>
</evidence>